<keyword evidence="2" id="KW-0812">Transmembrane</keyword>
<feature type="region of interest" description="Disordered" evidence="1">
    <location>
        <begin position="347"/>
        <end position="379"/>
    </location>
</feature>
<keyword evidence="2" id="KW-1133">Transmembrane helix</keyword>
<dbReference type="InterPro" id="IPR036691">
    <property type="entry name" value="Endo/exonu/phosph_ase_sf"/>
</dbReference>
<dbReference type="EMBL" id="CAKXYP010000020">
    <property type="protein sequence ID" value="CAH9418735.1"/>
    <property type="molecule type" value="Genomic_DNA"/>
</dbReference>
<protein>
    <recommendedName>
        <fullName evidence="3">Endonuclease/exonuclease/phosphatase domain-containing protein</fullName>
    </recommendedName>
</protein>
<name>A0ABM9H554_STRGL</name>
<dbReference type="SUPFAM" id="SSF56219">
    <property type="entry name" value="DNase I-like"/>
    <property type="match status" value="1"/>
</dbReference>
<evidence type="ECO:0000313" key="4">
    <source>
        <dbReference type="EMBL" id="CAH9418735.1"/>
    </source>
</evidence>
<proteinExistence type="predicted"/>
<keyword evidence="5" id="KW-1185">Reference proteome</keyword>
<keyword evidence="2" id="KW-0472">Membrane</keyword>
<evidence type="ECO:0000259" key="3">
    <source>
        <dbReference type="Pfam" id="PF03372"/>
    </source>
</evidence>
<feature type="domain" description="Endonuclease/exonuclease/phosphatase" evidence="3">
    <location>
        <begin position="114"/>
        <end position="335"/>
    </location>
</feature>
<evidence type="ECO:0000256" key="2">
    <source>
        <dbReference type="SAM" id="Phobius"/>
    </source>
</evidence>
<dbReference type="Pfam" id="PF03372">
    <property type="entry name" value="Exo_endo_phos"/>
    <property type="match status" value="1"/>
</dbReference>
<sequence>MTAVALGGFLANAAAGEPGPPLWAALAWAGFLAAHLALNGRWWFWLLPSLLPPPLFVAVPALLLVLAGVTGDLAAGAVAAAALLLGARQSGLVPGALVRGVRRPPPDGAVRIVSWNTQHWCQSTDPEPFYAFLRELDADVYLLQEYHHDRFNGTYRLIDDERRLRAAFPDHEAVIARGLITLSRLPVAATVETAARRTLRVDLEMPGDGRILATFNVHIPVQLRLISPLRADFYRAVRSRAADRGQEYRGLLADVADCPHSALIAGDFNTTAAIGDARRIARLGADAVALAGKICPVSWQARPGLRWWRLDWVLSTPGARVHSYRFRDPRGLSDHCVQEVSVSLAEPDERPTAGLGVHHHDEGTHHALPLPRQDRPAGQ</sequence>
<accession>A0ABM9H554</accession>
<comment type="caution">
    <text evidence="4">The sequence shown here is derived from an EMBL/GenBank/DDBJ whole genome shotgun (WGS) entry which is preliminary data.</text>
</comment>
<gene>
    <name evidence="4" type="ORF">SGL43_05785</name>
</gene>
<organism evidence="4 5">
    <name type="scientific">Streptomyces globisporus</name>
    <dbReference type="NCBI Taxonomy" id="1908"/>
    <lineage>
        <taxon>Bacteria</taxon>
        <taxon>Bacillati</taxon>
        <taxon>Actinomycetota</taxon>
        <taxon>Actinomycetes</taxon>
        <taxon>Kitasatosporales</taxon>
        <taxon>Streptomycetaceae</taxon>
        <taxon>Streptomyces</taxon>
    </lineage>
</organism>
<reference evidence="4" key="1">
    <citation type="submission" date="2022-03" db="EMBL/GenBank/DDBJ databases">
        <authorList>
            <person name="Leyn A S."/>
        </authorList>
    </citation>
    <scope>NUCLEOTIDE SEQUENCE</scope>
    <source>
        <strain evidence="4">Streptomyces globisporus 4-3</strain>
    </source>
</reference>
<dbReference type="RefSeq" id="WP_318575302.1">
    <property type="nucleotide sequence ID" value="NZ_CAKXYP010000020.1"/>
</dbReference>
<evidence type="ECO:0000313" key="5">
    <source>
        <dbReference type="Proteomes" id="UP001154015"/>
    </source>
</evidence>
<feature type="transmembrane region" description="Helical" evidence="2">
    <location>
        <begin position="25"/>
        <end position="44"/>
    </location>
</feature>
<dbReference type="InterPro" id="IPR005135">
    <property type="entry name" value="Endo/exonuclease/phosphatase"/>
</dbReference>
<dbReference type="Proteomes" id="UP001154015">
    <property type="component" value="Unassembled WGS sequence"/>
</dbReference>
<evidence type="ECO:0000256" key="1">
    <source>
        <dbReference type="SAM" id="MobiDB-lite"/>
    </source>
</evidence>
<dbReference type="Gene3D" id="3.60.10.10">
    <property type="entry name" value="Endonuclease/exonuclease/phosphatase"/>
    <property type="match status" value="1"/>
</dbReference>